<dbReference type="PIRSF" id="PIRSF000770">
    <property type="entry name" value="RNA_pol_sigma-SigE/K"/>
    <property type="match status" value="1"/>
</dbReference>
<dbReference type="Gene3D" id="1.20.140.160">
    <property type="match status" value="1"/>
</dbReference>
<sequence length="267" mass="29374">MLDHLPLVGYLVSDLCLRLTNVDREEMAAVGALALVAAAGSYDPERGVPFGAFVRIRINGAFADDMRSADWATRGTRRRIRETRQVRDSLAQALSREPSTDELAAALGVSRNEVDATLQDASRRVTPLDELTVQMLMDESEGPEDVVFARERAATLRHAVEALPERMRRIVQDLYFGDKTVKDLAAELGCTHSAVSQQRSEALRLLRDAVEPRVTDIQAVPGARHSRIAADRYQRYMADFEQAATQPVAAVLEGGLRDGLAAARTYA</sequence>
<evidence type="ECO:0000256" key="3">
    <source>
        <dbReference type="ARBA" id="ARBA00023125"/>
    </source>
</evidence>
<dbReference type="Pfam" id="PF04542">
    <property type="entry name" value="Sigma70_r2"/>
    <property type="match status" value="1"/>
</dbReference>
<keyword evidence="1" id="KW-0805">Transcription regulation</keyword>
<dbReference type="Gene3D" id="1.10.1740.10">
    <property type="match status" value="1"/>
</dbReference>
<proteinExistence type="predicted"/>
<dbReference type="InterPro" id="IPR007624">
    <property type="entry name" value="RNA_pol_sigma70_r3"/>
</dbReference>
<dbReference type="SUPFAM" id="SSF88659">
    <property type="entry name" value="Sigma3 and sigma4 domains of RNA polymerase sigma factors"/>
    <property type="match status" value="2"/>
</dbReference>
<evidence type="ECO:0000259" key="5">
    <source>
        <dbReference type="Pfam" id="PF04539"/>
    </source>
</evidence>
<dbReference type="Proteomes" id="UP001500752">
    <property type="component" value="Unassembled WGS sequence"/>
</dbReference>
<dbReference type="InterPro" id="IPR000943">
    <property type="entry name" value="RNA_pol_sigma70"/>
</dbReference>
<dbReference type="InterPro" id="IPR013325">
    <property type="entry name" value="RNA_pol_sigma_r2"/>
</dbReference>
<evidence type="ECO:0000256" key="2">
    <source>
        <dbReference type="ARBA" id="ARBA00023082"/>
    </source>
</evidence>
<feature type="domain" description="RNA polymerase sigma-70 region 2" evidence="6">
    <location>
        <begin position="5"/>
        <end position="71"/>
    </location>
</feature>
<evidence type="ECO:0000313" key="9">
    <source>
        <dbReference type="Proteomes" id="UP001500752"/>
    </source>
</evidence>
<comment type="caution">
    <text evidence="8">The sequence shown here is derived from an EMBL/GenBank/DDBJ whole genome shotgun (WGS) entry which is preliminary data.</text>
</comment>
<evidence type="ECO:0000256" key="1">
    <source>
        <dbReference type="ARBA" id="ARBA00023015"/>
    </source>
</evidence>
<name>A0ABP7C0A3_9MICC</name>
<reference evidence="9" key="1">
    <citation type="journal article" date="2019" name="Int. J. Syst. Evol. Microbiol.">
        <title>The Global Catalogue of Microorganisms (GCM) 10K type strain sequencing project: providing services to taxonomists for standard genome sequencing and annotation.</title>
        <authorList>
            <consortium name="The Broad Institute Genomics Platform"/>
            <consortium name="The Broad Institute Genome Sequencing Center for Infectious Disease"/>
            <person name="Wu L."/>
            <person name="Ma J."/>
        </authorList>
    </citation>
    <scope>NUCLEOTIDE SEQUENCE [LARGE SCALE GENOMIC DNA]</scope>
    <source>
        <strain evidence="9">JCM 30742</strain>
    </source>
</reference>
<dbReference type="PANTHER" id="PTHR30385:SF7">
    <property type="entry name" value="RNA POLYMERASE SIGMA FACTOR FLIA"/>
    <property type="match status" value="1"/>
</dbReference>
<organism evidence="8 9">
    <name type="scientific">Arthrobacter ginkgonis</name>
    <dbReference type="NCBI Taxonomy" id="1630594"/>
    <lineage>
        <taxon>Bacteria</taxon>
        <taxon>Bacillati</taxon>
        <taxon>Actinomycetota</taxon>
        <taxon>Actinomycetes</taxon>
        <taxon>Micrococcales</taxon>
        <taxon>Micrococcaceae</taxon>
        <taxon>Arthrobacter</taxon>
    </lineage>
</organism>
<evidence type="ECO:0000259" key="7">
    <source>
        <dbReference type="Pfam" id="PF04545"/>
    </source>
</evidence>
<gene>
    <name evidence="8" type="ORF">GCM10023081_09190</name>
</gene>
<accession>A0ABP7C0A3</accession>
<dbReference type="PANTHER" id="PTHR30385">
    <property type="entry name" value="SIGMA FACTOR F FLAGELLAR"/>
    <property type="match status" value="1"/>
</dbReference>
<feature type="domain" description="RNA polymerase sigma-70 region 4" evidence="7">
    <location>
        <begin position="160"/>
        <end position="207"/>
    </location>
</feature>
<dbReference type="InterPro" id="IPR013324">
    <property type="entry name" value="RNA_pol_sigma_r3/r4-like"/>
</dbReference>
<protein>
    <submittedName>
        <fullName evidence="8">RNA polymerase sigma factor FliA</fullName>
    </submittedName>
</protein>
<dbReference type="EMBL" id="BAABEO010000008">
    <property type="protein sequence ID" value="GAA3672988.1"/>
    <property type="molecule type" value="Genomic_DNA"/>
</dbReference>
<evidence type="ECO:0000259" key="6">
    <source>
        <dbReference type="Pfam" id="PF04542"/>
    </source>
</evidence>
<evidence type="ECO:0000256" key="4">
    <source>
        <dbReference type="ARBA" id="ARBA00023163"/>
    </source>
</evidence>
<dbReference type="InterPro" id="IPR014284">
    <property type="entry name" value="RNA_pol_sigma-70_dom"/>
</dbReference>
<keyword evidence="2" id="KW-0731">Sigma factor</keyword>
<dbReference type="SUPFAM" id="SSF88946">
    <property type="entry name" value="Sigma2 domain of RNA polymerase sigma factors"/>
    <property type="match status" value="1"/>
</dbReference>
<keyword evidence="3" id="KW-0238">DNA-binding</keyword>
<keyword evidence="9" id="KW-1185">Reference proteome</keyword>
<dbReference type="Pfam" id="PF04545">
    <property type="entry name" value="Sigma70_r4"/>
    <property type="match status" value="1"/>
</dbReference>
<feature type="domain" description="RNA polymerase sigma-70 region 3" evidence="5">
    <location>
        <begin position="80"/>
        <end position="123"/>
    </location>
</feature>
<evidence type="ECO:0000313" key="8">
    <source>
        <dbReference type="EMBL" id="GAA3672988.1"/>
    </source>
</evidence>
<dbReference type="NCBIfam" id="TIGR02937">
    <property type="entry name" value="sigma70-ECF"/>
    <property type="match status" value="1"/>
</dbReference>
<dbReference type="InterPro" id="IPR007630">
    <property type="entry name" value="RNA_pol_sigma70_r4"/>
</dbReference>
<dbReference type="Pfam" id="PF04539">
    <property type="entry name" value="Sigma70_r3"/>
    <property type="match status" value="1"/>
</dbReference>
<dbReference type="InterPro" id="IPR007627">
    <property type="entry name" value="RNA_pol_sigma70_r2"/>
</dbReference>
<keyword evidence="4" id="KW-0804">Transcription</keyword>